<protein>
    <submittedName>
        <fullName evidence="1">Uncharacterized protein</fullName>
    </submittedName>
</protein>
<dbReference type="Proteomes" id="UP000015464">
    <property type="component" value="Unassembled WGS sequence"/>
</dbReference>
<evidence type="ECO:0000313" key="2">
    <source>
        <dbReference type="Proteomes" id="UP000015464"/>
    </source>
</evidence>
<dbReference type="GeneID" id="25039301"/>
<evidence type="ECO:0000313" key="1">
    <source>
        <dbReference type="EMBL" id="EPY49162.1"/>
    </source>
</evidence>
<dbReference type="EMBL" id="KE546998">
    <property type="protein sequence ID" value="EPY49162.1"/>
    <property type="molecule type" value="Genomic_DNA"/>
</dbReference>
<dbReference type="RefSeq" id="XP_013026018.1">
    <property type="nucleotide sequence ID" value="XM_013170564.1"/>
</dbReference>
<keyword evidence="2" id="KW-1185">Reference proteome</keyword>
<gene>
    <name evidence="1" type="ORF">SPOG_04988</name>
</gene>
<proteinExistence type="predicted"/>
<sequence length="82" mass="10234">MRIQFFVFVFRRIPSPVYHFVYLISRIPYHFVFVYHLRIPLRIRIPFTSYAYAYTNFVSVYQKLLPPIFRHYPYYSQQVPTF</sequence>
<accession>S9WWP1</accession>
<organism evidence="1 2">
    <name type="scientific">Schizosaccharomyces cryophilus (strain OY26 / ATCC MYA-4695 / CBS 11777 / NBRC 106824 / NRRL Y48691)</name>
    <name type="common">Fission yeast</name>
    <dbReference type="NCBI Taxonomy" id="653667"/>
    <lineage>
        <taxon>Eukaryota</taxon>
        <taxon>Fungi</taxon>
        <taxon>Dikarya</taxon>
        <taxon>Ascomycota</taxon>
        <taxon>Taphrinomycotina</taxon>
        <taxon>Schizosaccharomycetes</taxon>
        <taxon>Schizosaccharomycetales</taxon>
        <taxon>Schizosaccharomycetaceae</taxon>
        <taxon>Schizosaccharomyces</taxon>
    </lineage>
</organism>
<dbReference type="HOGENOM" id="CLU_2559611_0_0_1"/>
<reference evidence="1 2" key="1">
    <citation type="journal article" date="2011" name="Science">
        <title>Comparative functional genomics of the fission yeasts.</title>
        <authorList>
            <person name="Rhind N."/>
            <person name="Chen Z."/>
            <person name="Yassour M."/>
            <person name="Thompson D.A."/>
            <person name="Haas B.J."/>
            <person name="Habib N."/>
            <person name="Wapinski I."/>
            <person name="Roy S."/>
            <person name="Lin M.F."/>
            <person name="Heiman D.I."/>
            <person name="Young S.K."/>
            <person name="Furuya K."/>
            <person name="Guo Y."/>
            <person name="Pidoux A."/>
            <person name="Chen H.M."/>
            <person name="Robbertse B."/>
            <person name="Goldberg J.M."/>
            <person name="Aoki K."/>
            <person name="Bayne E.H."/>
            <person name="Berlin A.M."/>
            <person name="Desjardins C.A."/>
            <person name="Dobbs E."/>
            <person name="Dukaj L."/>
            <person name="Fan L."/>
            <person name="FitzGerald M.G."/>
            <person name="French C."/>
            <person name="Gujja S."/>
            <person name="Hansen K."/>
            <person name="Keifenheim D."/>
            <person name="Levin J.Z."/>
            <person name="Mosher R.A."/>
            <person name="Mueller C.A."/>
            <person name="Pfiffner J."/>
            <person name="Priest M."/>
            <person name="Russ C."/>
            <person name="Smialowska A."/>
            <person name="Swoboda P."/>
            <person name="Sykes S.M."/>
            <person name="Vaughn M."/>
            <person name="Vengrova S."/>
            <person name="Yoder R."/>
            <person name="Zeng Q."/>
            <person name="Allshire R."/>
            <person name="Baulcombe D."/>
            <person name="Birren B.W."/>
            <person name="Brown W."/>
            <person name="Ekwall K."/>
            <person name="Kellis M."/>
            <person name="Leatherwood J."/>
            <person name="Levin H."/>
            <person name="Margalit H."/>
            <person name="Martienssen R."/>
            <person name="Nieduszynski C.A."/>
            <person name="Spatafora J.W."/>
            <person name="Friedman N."/>
            <person name="Dalgaard J.Z."/>
            <person name="Baumann P."/>
            <person name="Niki H."/>
            <person name="Regev A."/>
            <person name="Nusbaum C."/>
        </authorList>
    </citation>
    <scope>NUCLEOTIDE SEQUENCE [LARGE SCALE GENOMIC DNA]</scope>
    <source>
        <strain evidence="2">OY26 / ATCC MYA-4695 / CBS 11777 / NBRC 106824 / NRRL Y48691</strain>
    </source>
</reference>
<dbReference type="AlphaFoldDB" id="S9WWP1"/>
<name>S9WWP1_SCHCR</name>